<keyword evidence="2" id="KW-1185">Reference proteome</keyword>
<gene>
    <name evidence="1" type="ORF">HNY73_007300</name>
</gene>
<evidence type="ECO:0000313" key="1">
    <source>
        <dbReference type="EMBL" id="KAF8789359.1"/>
    </source>
</evidence>
<dbReference type="Proteomes" id="UP000807504">
    <property type="component" value="Unassembled WGS sequence"/>
</dbReference>
<comment type="caution">
    <text evidence="1">The sequence shown here is derived from an EMBL/GenBank/DDBJ whole genome shotgun (WGS) entry which is preliminary data.</text>
</comment>
<name>A0A8T0FIK5_ARGBR</name>
<dbReference type="AlphaFoldDB" id="A0A8T0FIK5"/>
<organism evidence="1 2">
    <name type="scientific">Argiope bruennichi</name>
    <name type="common">Wasp spider</name>
    <name type="synonym">Aranea bruennichi</name>
    <dbReference type="NCBI Taxonomy" id="94029"/>
    <lineage>
        <taxon>Eukaryota</taxon>
        <taxon>Metazoa</taxon>
        <taxon>Ecdysozoa</taxon>
        <taxon>Arthropoda</taxon>
        <taxon>Chelicerata</taxon>
        <taxon>Arachnida</taxon>
        <taxon>Araneae</taxon>
        <taxon>Araneomorphae</taxon>
        <taxon>Entelegynae</taxon>
        <taxon>Araneoidea</taxon>
        <taxon>Araneidae</taxon>
        <taxon>Argiope</taxon>
    </lineage>
</organism>
<sequence>MESSGIISRSQRANTECTISASRCREWFLRFKFDGSRLEDKQGRGQPWDFEDEAFLISAEEIDESLLSESLDNFVPASTASTQCNKRFATPEIVNQGPPPKRRRQANVVEDIKNGIRRAEKKKRSFGICSPCCGTTCCHHFKKIVNTV</sequence>
<protein>
    <submittedName>
        <fullName evidence="1">Uncharacterized protein</fullName>
    </submittedName>
</protein>
<proteinExistence type="predicted"/>
<accession>A0A8T0FIK5</accession>
<evidence type="ECO:0000313" key="2">
    <source>
        <dbReference type="Proteomes" id="UP000807504"/>
    </source>
</evidence>
<reference evidence="1" key="1">
    <citation type="journal article" date="2020" name="bioRxiv">
        <title>Chromosome-level reference genome of the European wasp spider Argiope bruennichi: a resource for studies on range expansion and evolutionary adaptation.</title>
        <authorList>
            <person name="Sheffer M.M."/>
            <person name="Hoppe A."/>
            <person name="Krehenwinkel H."/>
            <person name="Uhl G."/>
            <person name="Kuss A.W."/>
            <person name="Jensen L."/>
            <person name="Jensen C."/>
            <person name="Gillespie R.G."/>
            <person name="Hoff K.J."/>
            <person name="Prost S."/>
        </authorList>
    </citation>
    <scope>NUCLEOTIDE SEQUENCE</scope>
</reference>
<dbReference type="EMBL" id="JABXBU010000012">
    <property type="protein sequence ID" value="KAF8789359.1"/>
    <property type="molecule type" value="Genomic_DNA"/>
</dbReference>
<reference evidence="1" key="2">
    <citation type="submission" date="2020-06" db="EMBL/GenBank/DDBJ databases">
        <authorList>
            <person name="Sheffer M."/>
        </authorList>
    </citation>
    <scope>NUCLEOTIDE SEQUENCE</scope>
</reference>